<name>A0A3D9ZM58_9ACTN</name>
<keyword evidence="5" id="KW-1185">Reference proteome</keyword>
<dbReference type="SUPFAM" id="SSF54665">
    <property type="entry name" value="CO dehydrogenase molybdoprotein N-domain-like"/>
    <property type="match status" value="1"/>
</dbReference>
<evidence type="ECO:0000313" key="4">
    <source>
        <dbReference type="EMBL" id="REF98468.1"/>
    </source>
</evidence>
<comment type="caution">
    <text evidence="4">The sequence shown here is derived from an EMBL/GenBank/DDBJ whole genome shotgun (WGS) entry which is preliminary data.</text>
</comment>
<protein>
    <submittedName>
        <fullName evidence="4">Xanthine dehydrogenase YagR molybdenum-binding subunit</fullName>
    </submittedName>
</protein>
<dbReference type="SMART" id="SM01008">
    <property type="entry name" value="Ald_Xan_dh_C"/>
    <property type="match status" value="1"/>
</dbReference>
<dbReference type="Pfam" id="PF01315">
    <property type="entry name" value="Ald_Xan_dh_C"/>
    <property type="match status" value="1"/>
</dbReference>
<accession>A0A3D9ZM58</accession>
<dbReference type="SUPFAM" id="SSF56003">
    <property type="entry name" value="Molybdenum cofactor-binding domain"/>
    <property type="match status" value="1"/>
</dbReference>
<sequence>MTATLTDRLLGRPVDRVDGRRKVAGAAPYPSDFDLPGQVHAALISSTVAAGRITRIDRSAAEAAPGVLAVLTHENAPALAPPPPNDLGSITRWTLQDDRIFHYGQHIGIVVAATQAQAQAAARLVEVEYAEQEPVLDILDPRAFVEENPYGLESSRGDVETALAAADATVDATYTIAGESNSPMGLFTTVASWQGGRLVVHDTTQYPSMVRASLAAMFEVPERDVRVLIPFLGGGFGAGLRLWSHTVLTTLAARVLDRPVKLVLTRPQMFSSTGHRASNRQRIQLGATDDGRLLAIDHECLAANGVEDRLSSYIVANTPAQYACDNVATHDRVAHVNIPYTGFMRAPGGAELNFALESALDELANGIGIDPVELRLRNYAEVNPVSGKPWSSKALRECLTVGADRFGWSRRDPAPRSMRDGDWLVGYGMAGVTFDFYADACEVRLTVDQGGNATLRTAATDIGTGTYTIAAQLTAELLGLDLDQVRVEIGDTDLPPAPQSGGSGLAGALGAAVKDAAGQLTARLARLDGSPGETFGAMLDRLGLDEISATGRSDLAAAAGTADLAVAGPFAARFAEVGVDEELGLVRLRRLVSVVDGGRLYNEKLARSQVIGGTVMGLGMTLLEETIVDPNTGRIANGTLGDYVVPVNADVPELDVVFVGGPDAFTPTGTKGLGEIGIIGVAAAIANAVHHATGRRVRDLPITLDKLL</sequence>
<dbReference type="InterPro" id="IPR037165">
    <property type="entry name" value="AldOxase/xan_DH_Mopterin-bd_sf"/>
</dbReference>
<dbReference type="InterPro" id="IPR008274">
    <property type="entry name" value="AldOxase/xan_DH_MoCoBD1"/>
</dbReference>
<evidence type="ECO:0000259" key="3">
    <source>
        <dbReference type="SMART" id="SM01008"/>
    </source>
</evidence>
<dbReference type="PANTHER" id="PTHR11908">
    <property type="entry name" value="XANTHINE DEHYDROGENASE"/>
    <property type="match status" value="1"/>
</dbReference>
<dbReference type="InterPro" id="IPR016208">
    <property type="entry name" value="Ald_Oxase/xanthine_DH-like"/>
</dbReference>
<dbReference type="OrthoDB" id="8428274at2"/>
<organism evidence="4 5">
    <name type="scientific">Asanoa ferruginea</name>
    <dbReference type="NCBI Taxonomy" id="53367"/>
    <lineage>
        <taxon>Bacteria</taxon>
        <taxon>Bacillati</taxon>
        <taxon>Actinomycetota</taxon>
        <taxon>Actinomycetes</taxon>
        <taxon>Micromonosporales</taxon>
        <taxon>Micromonosporaceae</taxon>
        <taxon>Asanoa</taxon>
    </lineage>
</organism>
<dbReference type="AlphaFoldDB" id="A0A3D9ZM58"/>
<dbReference type="InterPro" id="IPR000674">
    <property type="entry name" value="Ald_Oxase/Xan_DH_a/b"/>
</dbReference>
<dbReference type="Pfam" id="PF02738">
    <property type="entry name" value="MoCoBD_1"/>
    <property type="match status" value="1"/>
</dbReference>
<dbReference type="PANTHER" id="PTHR11908:SF132">
    <property type="entry name" value="ALDEHYDE OXIDASE 1-RELATED"/>
    <property type="match status" value="1"/>
</dbReference>
<feature type="domain" description="Aldehyde oxidase/xanthine dehydrogenase a/b hammerhead" evidence="3">
    <location>
        <begin position="24"/>
        <end position="133"/>
    </location>
</feature>
<proteinExistence type="predicted"/>
<dbReference type="Gene3D" id="3.90.1170.50">
    <property type="entry name" value="Aldehyde oxidase/xanthine dehydrogenase, a/b hammerhead"/>
    <property type="match status" value="1"/>
</dbReference>
<dbReference type="GO" id="GO:0005506">
    <property type="term" value="F:iron ion binding"/>
    <property type="evidence" value="ECO:0007669"/>
    <property type="project" value="InterPro"/>
</dbReference>
<keyword evidence="2" id="KW-0560">Oxidoreductase</keyword>
<dbReference type="Gene3D" id="3.30.365.10">
    <property type="entry name" value="Aldehyde oxidase/xanthine dehydrogenase, molybdopterin binding domain"/>
    <property type="match status" value="4"/>
</dbReference>
<dbReference type="GO" id="GO:0016491">
    <property type="term" value="F:oxidoreductase activity"/>
    <property type="evidence" value="ECO:0007669"/>
    <property type="project" value="UniProtKB-KW"/>
</dbReference>
<evidence type="ECO:0000313" key="5">
    <source>
        <dbReference type="Proteomes" id="UP000256913"/>
    </source>
</evidence>
<dbReference type="InterPro" id="IPR036856">
    <property type="entry name" value="Ald_Oxase/Xan_DH_a/b_sf"/>
</dbReference>
<reference evidence="4 5" key="1">
    <citation type="submission" date="2018-08" db="EMBL/GenBank/DDBJ databases">
        <title>Sequencing the genomes of 1000 actinobacteria strains.</title>
        <authorList>
            <person name="Klenk H.-P."/>
        </authorList>
    </citation>
    <scope>NUCLEOTIDE SEQUENCE [LARGE SCALE GENOMIC DNA]</scope>
    <source>
        <strain evidence="4 5">DSM 44099</strain>
    </source>
</reference>
<dbReference type="Proteomes" id="UP000256913">
    <property type="component" value="Unassembled WGS sequence"/>
</dbReference>
<keyword evidence="1" id="KW-0500">Molybdenum</keyword>
<dbReference type="InterPro" id="IPR046867">
    <property type="entry name" value="AldOxase/xan_DH_MoCoBD2"/>
</dbReference>
<dbReference type="RefSeq" id="WP_116069749.1">
    <property type="nucleotide sequence ID" value="NZ_BONB01000085.1"/>
</dbReference>
<dbReference type="EMBL" id="QUMQ01000001">
    <property type="protein sequence ID" value="REF98468.1"/>
    <property type="molecule type" value="Genomic_DNA"/>
</dbReference>
<gene>
    <name evidence="4" type="ORF">DFJ67_4486</name>
</gene>
<evidence type="ECO:0000256" key="1">
    <source>
        <dbReference type="ARBA" id="ARBA00022505"/>
    </source>
</evidence>
<dbReference type="Pfam" id="PF20256">
    <property type="entry name" value="MoCoBD_2"/>
    <property type="match status" value="1"/>
</dbReference>
<evidence type="ECO:0000256" key="2">
    <source>
        <dbReference type="ARBA" id="ARBA00023002"/>
    </source>
</evidence>